<accession>A0A426X992</accession>
<evidence type="ECO:0000313" key="1">
    <source>
        <dbReference type="EMBL" id="RRT36051.1"/>
    </source>
</evidence>
<reference evidence="1 2" key="1">
    <citation type="journal article" date="2014" name="Agronomy (Basel)">
        <title>A Draft Genome Sequence for Ensete ventricosum, the Drought-Tolerant Tree Against Hunger.</title>
        <authorList>
            <person name="Harrison J."/>
            <person name="Moore K.A."/>
            <person name="Paszkiewicz K."/>
            <person name="Jones T."/>
            <person name="Grant M."/>
            <person name="Ambacheew D."/>
            <person name="Muzemil S."/>
            <person name="Studholme D.J."/>
        </authorList>
    </citation>
    <scope>NUCLEOTIDE SEQUENCE [LARGE SCALE GENOMIC DNA]</scope>
</reference>
<dbReference type="AlphaFoldDB" id="A0A426X992"/>
<protein>
    <submittedName>
        <fullName evidence="1">Uncharacterized protein</fullName>
    </submittedName>
</protein>
<evidence type="ECO:0000313" key="2">
    <source>
        <dbReference type="Proteomes" id="UP000287651"/>
    </source>
</evidence>
<sequence>MGLITHNRIYVCIDASPCPVIVDLVIIGGAATLERHLVGGRRASPGREATPCGLAASNCHLRPSHGRCLCPHAPPLQASAMPAGGRACWRLPLQGGFGHGRPPPYRGPGSQPAWSWVANPAWGLAVAGRSSSSQFLLRMQGGRRIGGGG</sequence>
<organism evidence="1 2">
    <name type="scientific">Ensete ventricosum</name>
    <name type="common">Abyssinian banana</name>
    <name type="synonym">Musa ensete</name>
    <dbReference type="NCBI Taxonomy" id="4639"/>
    <lineage>
        <taxon>Eukaryota</taxon>
        <taxon>Viridiplantae</taxon>
        <taxon>Streptophyta</taxon>
        <taxon>Embryophyta</taxon>
        <taxon>Tracheophyta</taxon>
        <taxon>Spermatophyta</taxon>
        <taxon>Magnoliopsida</taxon>
        <taxon>Liliopsida</taxon>
        <taxon>Zingiberales</taxon>
        <taxon>Musaceae</taxon>
        <taxon>Ensete</taxon>
    </lineage>
</organism>
<gene>
    <name evidence="1" type="ORF">B296_00046316</name>
</gene>
<dbReference type="Proteomes" id="UP000287651">
    <property type="component" value="Unassembled WGS sequence"/>
</dbReference>
<comment type="caution">
    <text evidence="1">The sequence shown here is derived from an EMBL/GenBank/DDBJ whole genome shotgun (WGS) entry which is preliminary data.</text>
</comment>
<dbReference type="EMBL" id="AMZH03024139">
    <property type="protein sequence ID" value="RRT36051.1"/>
    <property type="molecule type" value="Genomic_DNA"/>
</dbReference>
<proteinExistence type="predicted"/>
<name>A0A426X992_ENSVE</name>